<evidence type="ECO:0000313" key="11">
    <source>
        <dbReference type="Proteomes" id="UP000316079"/>
    </source>
</evidence>
<keyword evidence="6 7" id="KW-0539">Nucleus</keyword>
<accession>A0A553P5A8</accession>
<dbReference type="Gene3D" id="3.30.1490.120">
    <property type="entry name" value="RNA polymerase Rpb7-like, N-terminal domain"/>
    <property type="match status" value="1"/>
</dbReference>
<evidence type="ECO:0000256" key="2">
    <source>
        <dbReference type="ARBA" id="ARBA00005930"/>
    </source>
</evidence>
<evidence type="ECO:0000259" key="9">
    <source>
        <dbReference type="Pfam" id="PF17875"/>
    </source>
</evidence>
<dbReference type="Proteomes" id="UP000316079">
    <property type="component" value="Unassembled WGS sequence"/>
</dbReference>
<feature type="compositionally biased region" description="Basic residues" evidence="8">
    <location>
        <begin position="245"/>
        <end position="259"/>
    </location>
</feature>
<dbReference type="InterPro" id="IPR036898">
    <property type="entry name" value="RNA_pol_Rpb7-like_N_sf"/>
</dbReference>
<comment type="caution">
    <text evidence="10">The sequence shown here is derived from an EMBL/GenBank/DDBJ whole genome shotgun (WGS) entry which is preliminary data.</text>
</comment>
<dbReference type="PANTHER" id="PTHR12709:SF5">
    <property type="entry name" value="DNA-DIRECTED RNA POLYMERASE I SUBUNIT RPA43"/>
    <property type="match status" value="1"/>
</dbReference>
<feature type="compositionally biased region" description="Polar residues" evidence="8">
    <location>
        <begin position="270"/>
        <end position="279"/>
    </location>
</feature>
<keyword evidence="4" id="KW-0597">Phosphoprotein</keyword>
<evidence type="ECO:0000256" key="4">
    <source>
        <dbReference type="ARBA" id="ARBA00022553"/>
    </source>
</evidence>
<reference evidence="10" key="2">
    <citation type="submission" date="2019-04" db="EMBL/GenBank/DDBJ databases">
        <authorList>
            <person name="Kadobianskyi M."/>
            <person name="Schulze L."/>
            <person name="Schuelke M."/>
            <person name="Judkewitz B."/>
        </authorList>
    </citation>
    <scope>NUCLEOTIDE SEQUENCE</scope>
    <source>
        <strain evidence="10">Bolton</strain>
        <tissue evidence="10">Whole-body</tissue>
    </source>
</reference>
<dbReference type="EMBL" id="SRMA01026742">
    <property type="protein sequence ID" value="TRY72873.1"/>
    <property type="molecule type" value="Genomic_DNA"/>
</dbReference>
<dbReference type="STRING" id="623744.A0A553P5A8"/>
<gene>
    <name evidence="10" type="ORF">DNTS_021694</name>
</gene>
<keyword evidence="5 7" id="KW-0804">Transcription</keyword>
<evidence type="ECO:0000256" key="3">
    <source>
        <dbReference type="ARBA" id="ARBA00022478"/>
    </source>
</evidence>
<evidence type="ECO:0000256" key="7">
    <source>
        <dbReference type="RuleBase" id="RU369086"/>
    </source>
</evidence>
<feature type="domain" description="RPA43 OB" evidence="9">
    <location>
        <begin position="144"/>
        <end position="267"/>
    </location>
</feature>
<dbReference type="GO" id="GO:0006352">
    <property type="term" value="P:DNA-templated transcription initiation"/>
    <property type="evidence" value="ECO:0007669"/>
    <property type="project" value="UniProtKB-UniRule"/>
</dbReference>
<feature type="region of interest" description="Disordered" evidence="8">
    <location>
        <begin position="1"/>
        <end position="30"/>
    </location>
</feature>
<proteinExistence type="inferred from homology"/>
<dbReference type="FunFam" id="3.30.1490.120:FF:000003">
    <property type="entry name" value="DNA-directed RNA polymerase I subunit RPA43"/>
    <property type="match status" value="1"/>
</dbReference>
<feature type="non-terminal residue" evidence="10">
    <location>
        <position position="1"/>
    </location>
</feature>
<comment type="subcellular location">
    <subcellularLocation>
        <location evidence="1">Nucleus</location>
        <location evidence="1">Nucleolus</location>
    </subcellularLocation>
</comment>
<evidence type="ECO:0000256" key="5">
    <source>
        <dbReference type="ARBA" id="ARBA00023163"/>
    </source>
</evidence>
<feature type="compositionally biased region" description="Polar residues" evidence="8">
    <location>
        <begin position="21"/>
        <end position="30"/>
    </location>
</feature>
<evidence type="ECO:0000313" key="10">
    <source>
        <dbReference type="EMBL" id="TRY72873.1"/>
    </source>
</evidence>
<dbReference type="OrthoDB" id="10250504at2759"/>
<protein>
    <recommendedName>
        <fullName evidence="7">DNA-directed RNA polymerase subunit</fullName>
    </recommendedName>
</protein>
<dbReference type="InterPro" id="IPR045113">
    <property type="entry name" value="Rpb7-like"/>
</dbReference>
<keyword evidence="11" id="KW-1185">Reference proteome</keyword>
<comment type="similarity">
    <text evidence="2">Belongs to the eukaryotic RPA43 RNA polymerase subunit family.</text>
</comment>
<feature type="region of interest" description="Disordered" evidence="8">
    <location>
        <begin position="212"/>
        <end position="315"/>
    </location>
</feature>
<evidence type="ECO:0000256" key="6">
    <source>
        <dbReference type="ARBA" id="ARBA00023242"/>
    </source>
</evidence>
<dbReference type="PANTHER" id="PTHR12709">
    <property type="entry name" value="DNA-DIRECTED RNA POLYMERASE II, III"/>
    <property type="match status" value="1"/>
</dbReference>
<dbReference type="EMBL" id="SRMA01026742">
    <property type="protein sequence ID" value="TRY72874.1"/>
    <property type="molecule type" value="Genomic_DNA"/>
</dbReference>
<dbReference type="CDD" id="cd04328">
    <property type="entry name" value="RNAP_I_Rpa43_N"/>
    <property type="match status" value="1"/>
</dbReference>
<dbReference type="AlphaFoldDB" id="A0A553P5A8"/>
<comment type="function">
    <text evidence="7">DNA-dependent RNA polymerase which catalyzes the transcription of DNA into RNA using the four ribonucleoside triphosphates as substrates.</text>
</comment>
<organism evidence="10 11">
    <name type="scientific">Danionella cerebrum</name>
    <dbReference type="NCBI Taxonomy" id="2873325"/>
    <lineage>
        <taxon>Eukaryota</taxon>
        <taxon>Metazoa</taxon>
        <taxon>Chordata</taxon>
        <taxon>Craniata</taxon>
        <taxon>Vertebrata</taxon>
        <taxon>Euteleostomi</taxon>
        <taxon>Actinopterygii</taxon>
        <taxon>Neopterygii</taxon>
        <taxon>Teleostei</taxon>
        <taxon>Ostariophysi</taxon>
        <taxon>Cypriniformes</taxon>
        <taxon>Danionidae</taxon>
        <taxon>Danioninae</taxon>
        <taxon>Danionella</taxon>
    </lineage>
</organism>
<name>A0A553P5A8_9TELE</name>
<sequence length="315" mass="35082">RDRPQEHSMANLTQEEKSVKPVSNPSEVPSVLQKSNGDFPVKPAVVPCLIPSFADAVKLLNARYSCLVLDKHRRHVSLPPVYIKKKRAGIEHELNKELLKFSSSLNGVPMAYSEIKVVGKHGDILDDQGFIHLNIEASFVIFKPESGSKLVGVVNKLAVGHVGCLVHGCFNASVVKPSGLSPEQWRNSGFSIGHNLEFEVFKVRQLMGQVEEQQETVEASSETETKEGGEVPEECLEMPEMNCNSHKHHKEKKKKKKDKRRESEEVSISEMHTSDSSGYMSDKTLRKRAMEDENSSETPPAKKKKKSKRSASPSS</sequence>
<evidence type="ECO:0000256" key="8">
    <source>
        <dbReference type="SAM" id="MobiDB-lite"/>
    </source>
</evidence>
<dbReference type="InterPro" id="IPR041901">
    <property type="entry name" value="RNAP_I_Rpa43_N"/>
</dbReference>
<dbReference type="InterPro" id="IPR041178">
    <property type="entry name" value="RPA43_OB"/>
</dbReference>
<dbReference type="GO" id="GO:0005736">
    <property type="term" value="C:RNA polymerase I complex"/>
    <property type="evidence" value="ECO:0007669"/>
    <property type="project" value="TreeGrafter"/>
</dbReference>
<reference evidence="10 11" key="1">
    <citation type="journal article" date="2019" name="Sci. Data">
        <title>Hybrid genome assembly and annotation of Danionella translucida.</title>
        <authorList>
            <person name="Kadobianskyi M."/>
            <person name="Schulze L."/>
            <person name="Schuelke M."/>
            <person name="Judkewitz B."/>
        </authorList>
    </citation>
    <scope>NUCLEOTIDE SEQUENCE [LARGE SCALE GENOMIC DNA]</scope>
    <source>
        <strain evidence="10 11">Bolton</strain>
    </source>
</reference>
<keyword evidence="3 7" id="KW-0240">DNA-directed RNA polymerase</keyword>
<dbReference type="Pfam" id="PF17875">
    <property type="entry name" value="RPA43_OB"/>
    <property type="match status" value="1"/>
</dbReference>
<dbReference type="GO" id="GO:0006362">
    <property type="term" value="P:transcription elongation by RNA polymerase I"/>
    <property type="evidence" value="ECO:0007669"/>
    <property type="project" value="TreeGrafter"/>
</dbReference>
<evidence type="ECO:0000256" key="1">
    <source>
        <dbReference type="ARBA" id="ARBA00004604"/>
    </source>
</evidence>